<dbReference type="PANTHER" id="PTHR21716">
    <property type="entry name" value="TRANSMEMBRANE PROTEIN"/>
    <property type="match status" value="1"/>
</dbReference>
<evidence type="ECO:0000256" key="8">
    <source>
        <dbReference type="SAM" id="MobiDB-lite"/>
    </source>
</evidence>
<sequence length="350" mass="35789">MTTVVYPLIIATLLTALLLPVQARLQRLRLPRAVAALVTLSVAVVVLGGVLVAVVDRATSQAPELGHQIDRLVPHVQHWLRRGPLHVASPTVNHLAASVTRLLGKNSSGIASAALSTGKAAIDLVAGIVLAVFITIFLLYDGEGVWQFLLRAVPRAGRERGDAAGRAAWATVSHYVRGTLILAAFHGAAIALTLALLGVPLVVPLAVVVALGSFVPLVGAVVAGVVAVGVAGLTQGLGAALLVIVVLIADSLIEAHLLQPFVVGRYVRIHPLGIVLALATGAILFGIMGALVAVPVAASVNSGVRALVGTPEPPEPMDPARVPPEPPTPSTAGARTGHAREEATVPGDPT</sequence>
<evidence type="ECO:0000256" key="1">
    <source>
        <dbReference type="ARBA" id="ARBA00004651"/>
    </source>
</evidence>
<feature type="transmembrane region" description="Helical" evidence="9">
    <location>
        <begin position="274"/>
        <end position="298"/>
    </location>
</feature>
<feature type="transmembrane region" description="Helical" evidence="9">
    <location>
        <begin position="33"/>
        <end position="55"/>
    </location>
</feature>
<keyword evidence="3" id="KW-0813">Transport</keyword>
<gene>
    <name evidence="10" type="ORF">GHK86_01840</name>
</gene>
<evidence type="ECO:0000256" key="2">
    <source>
        <dbReference type="ARBA" id="ARBA00009773"/>
    </source>
</evidence>
<reference evidence="10 11" key="1">
    <citation type="submission" date="2019-11" db="EMBL/GenBank/DDBJ databases">
        <title>Acidiferrimicrobium australis gen. nov., sp. nov., an acidophilic and obligately heterotrophic, member of the Actinobacteria that catalyses dissimilatory oxido- reduction of iron isolated from metal-rich acidic water in Chile.</title>
        <authorList>
            <person name="Gonzalez D."/>
            <person name="Huber K."/>
            <person name="Hedrich S."/>
            <person name="Rojas-Villalobos C."/>
            <person name="Quatrini R."/>
            <person name="Dinamarca M.A."/>
            <person name="Schwarz A."/>
            <person name="Canales C."/>
            <person name="Nancucheo I."/>
        </authorList>
    </citation>
    <scope>NUCLEOTIDE SEQUENCE [LARGE SCALE GENOMIC DNA]</scope>
    <source>
        <strain evidence="10 11">USS-CCA1</strain>
    </source>
</reference>
<organism evidence="10 11">
    <name type="scientific">Acidiferrimicrobium australe</name>
    <dbReference type="NCBI Taxonomy" id="2664430"/>
    <lineage>
        <taxon>Bacteria</taxon>
        <taxon>Bacillati</taxon>
        <taxon>Actinomycetota</taxon>
        <taxon>Acidimicrobiia</taxon>
        <taxon>Acidimicrobiales</taxon>
        <taxon>Acidimicrobiaceae</taxon>
        <taxon>Acidiferrimicrobium</taxon>
    </lineage>
</organism>
<keyword evidence="7 9" id="KW-0472">Membrane</keyword>
<evidence type="ECO:0000256" key="7">
    <source>
        <dbReference type="ARBA" id="ARBA00023136"/>
    </source>
</evidence>
<keyword evidence="5 9" id="KW-0812">Transmembrane</keyword>
<evidence type="ECO:0000256" key="3">
    <source>
        <dbReference type="ARBA" id="ARBA00022448"/>
    </source>
</evidence>
<evidence type="ECO:0000256" key="6">
    <source>
        <dbReference type="ARBA" id="ARBA00022989"/>
    </source>
</evidence>
<feature type="transmembrane region" description="Helical" evidence="9">
    <location>
        <begin position="236"/>
        <end position="253"/>
    </location>
</feature>
<dbReference type="EMBL" id="WJHE01000075">
    <property type="protein sequence ID" value="MST31475.1"/>
    <property type="molecule type" value="Genomic_DNA"/>
</dbReference>
<evidence type="ECO:0000313" key="10">
    <source>
        <dbReference type="EMBL" id="MST31475.1"/>
    </source>
</evidence>
<proteinExistence type="inferred from homology"/>
<evidence type="ECO:0000313" key="11">
    <source>
        <dbReference type="Proteomes" id="UP000437736"/>
    </source>
</evidence>
<keyword evidence="6 9" id="KW-1133">Transmembrane helix</keyword>
<comment type="subcellular location">
    <subcellularLocation>
        <location evidence="1">Cell membrane</location>
        <topology evidence="1">Multi-pass membrane protein</topology>
    </subcellularLocation>
</comment>
<name>A0ABW9QPP8_9ACTN</name>
<keyword evidence="4" id="KW-1003">Cell membrane</keyword>
<comment type="similarity">
    <text evidence="2">Belongs to the autoinducer-2 exporter (AI-2E) (TC 2.A.86) family.</text>
</comment>
<protein>
    <submittedName>
        <fullName evidence="10">AI-2E family transporter</fullName>
    </submittedName>
</protein>
<dbReference type="InterPro" id="IPR002549">
    <property type="entry name" value="AI-2E-like"/>
</dbReference>
<evidence type="ECO:0000256" key="9">
    <source>
        <dbReference type="SAM" id="Phobius"/>
    </source>
</evidence>
<accession>A0ABW9QPP8</accession>
<feature type="transmembrane region" description="Helical" evidence="9">
    <location>
        <begin position="206"/>
        <end position="230"/>
    </location>
</feature>
<feature type="region of interest" description="Disordered" evidence="8">
    <location>
        <begin position="309"/>
        <end position="350"/>
    </location>
</feature>
<feature type="transmembrane region" description="Helical" evidence="9">
    <location>
        <begin position="120"/>
        <end position="140"/>
    </location>
</feature>
<dbReference type="Pfam" id="PF01594">
    <property type="entry name" value="AI-2E_transport"/>
    <property type="match status" value="1"/>
</dbReference>
<dbReference type="Proteomes" id="UP000437736">
    <property type="component" value="Unassembled WGS sequence"/>
</dbReference>
<feature type="transmembrane region" description="Helical" evidence="9">
    <location>
        <begin position="179"/>
        <end position="199"/>
    </location>
</feature>
<comment type="caution">
    <text evidence="10">The sequence shown here is derived from an EMBL/GenBank/DDBJ whole genome shotgun (WGS) entry which is preliminary data.</text>
</comment>
<dbReference type="PANTHER" id="PTHR21716:SF53">
    <property type="entry name" value="PERMEASE PERM-RELATED"/>
    <property type="match status" value="1"/>
</dbReference>
<evidence type="ECO:0000256" key="5">
    <source>
        <dbReference type="ARBA" id="ARBA00022692"/>
    </source>
</evidence>
<evidence type="ECO:0000256" key="4">
    <source>
        <dbReference type="ARBA" id="ARBA00022475"/>
    </source>
</evidence>
<keyword evidence="11" id="KW-1185">Reference proteome</keyword>
<feature type="compositionally biased region" description="Pro residues" evidence="8">
    <location>
        <begin position="311"/>
        <end position="329"/>
    </location>
</feature>